<evidence type="ECO:0000313" key="4">
    <source>
        <dbReference type="Proteomes" id="UP001583193"/>
    </source>
</evidence>
<evidence type="ECO:0000256" key="1">
    <source>
        <dbReference type="SAM" id="MobiDB-lite"/>
    </source>
</evidence>
<accession>A0ABR3YCR5</accession>
<reference evidence="3 4" key="1">
    <citation type="journal article" date="2024" name="IMA Fungus">
        <title>IMA Genome - F19 : A genome assembly and annotation guide to empower mycologists, including annotated draft genome sequences of Ceratocystis pirilliformis, Diaporthe australafricana, Fusarium ophioides, Paecilomyces lecythidis, and Sporothrix stenoceras.</title>
        <authorList>
            <person name="Aylward J."/>
            <person name="Wilson A.M."/>
            <person name="Visagie C.M."/>
            <person name="Spraker J."/>
            <person name="Barnes I."/>
            <person name="Buitendag C."/>
            <person name="Ceriani C."/>
            <person name="Del Mar Angel L."/>
            <person name="du Plessis D."/>
            <person name="Fuchs T."/>
            <person name="Gasser K."/>
            <person name="Kramer D."/>
            <person name="Li W."/>
            <person name="Munsamy K."/>
            <person name="Piso A."/>
            <person name="Price J.L."/>
            <person name="Sonnekus B."/>
            <person name="Thomas C."/>
            <person name="van der Nest A."/>
            <person name="van Dijk A."/>
            <person name="van Heerden A."/>
            <person name="van Vuuren N."/>
            <person name="Yilmaz N."/>
            <person name="Duong T.A."/>
            <person name="van der Merwe N.A."/>
            <person name="Wingfield M.J."/>
            <person name="Wingfield B.D."/>
        </authorList>
    </citation>
    <scope>NUCLEOTIDE SEQUENCE [LARGE SCALE GENOMIC DNA]</scope>
    <source>
        <strain evidence="3 4">CMW 18167</strain>
    </source>
</reference>
<organism evidence="3 4">
    <name type="scientific">Paecilomyces lecythidis</name>
    <dbReference type="NCBI Taxonomy" id="3004212"/>
    <lineage>
        <taxon>Eukaryota</taxon>
        <taxon>Fungi</taxon>
        <taxon>Dikarya</taxon>
        <taxon>Ascomycota</taxon>
        <taxon>Pezizomycotina</taxon>
        <taxon>Eurotiomycetes</taxon>
        <taxon>Eurotiomycetidae</taxon>
        <taxon>Eurotiales</taxon>
        <taxon>Thermoascaceae</taxon>
        <taxon>Paecilomyces</taxon>
    </lineage>
</organism>
<proteinExistence type="predicted"/>
<evidence type="ECO:0000313" key="3">
    <source>
        <dbReference type="EMBL" id="KAL1886105.1"/>
    </source>
</evidence>
<protein>
    <submittedName>
        <fullName evidence="3">Uncharacterized protein</fullName>
    </submittedName>
</protein>
<sequence>MRFTVAIFSLLAAIAIAAPITTHERTDSNPAMTTTKGDVVPFDSADVNVAKE</sequence>
<feature type="signal peptide" evidence="2">
    <location>
        <begin position="1"/>
        <end position="17"/>
    </location>
</feature>
<comment type="caution">
    <text evidence="3">The sequence shown here is derived from an EMBL/GenBank/DDBJ whole genome shotgun (WGS) entry which is preliminary data.</text>
</comment>
<keyword evidence="2" id="KW-0732">Signal</keyword>
<evidence type="ECO:0000256" key="2">
    <source>
        <dbReference type="SAM" id="SignalP"/>
    </source>
</evidence>
<gene>
    <name evidence="3" type="ORF">Plec18167_000034</name>
</gene>
<dbReference type="Proteomes" id="UP001583193">
    <property type="component" value="Unassembled WGS sequence"/>
</dbReference>
<name>A0ABR3YCR5_9EURO</name>
<feature type="chain" id="PRO_5046460580" evidence="2">
    <location>
        <begin position="18"/>
        <end position="52"/>
    </location>
</feature>
<dbReference type="EMBL" id="JAVDPF010000001">
    <property type="protein sequence ID" value="KAL1886105.1"/>
    <property type="molecule type" value="Genomic_DNA"/>
</dbReference>
<keyword evidence="4" id="KW-1185">Reference proteome</keyword>
<feature type="region of interest" description="Disordered" evidence="1">
    <location>
        <begin position="24"/>
        <end position="52"/>
    </location>
</feature>